<dbReference type="OrthoDB" id="10632292at2759"/>
<evidence type="ECO:0000256" key="2">
    <source>
        <dbReference type="SAM" id="SignalP"/>
    </source>
</evidence>
<keyword evidence="2" id="KW-0732">Signal</keyword>
<dbReference type="KEGG" id="kpin:30170302"/>
<evidence type="ECO:0000313" key="4">
    <source>
        <dbReference type="EMBL" id="WWC69127.1"/>
    </source>
</evidence>
<evidence type="ECO:0008006" key="6">
    <source>
        <dbReference type="Google" id="ProtNLM"/>
    </source>
</evidence>
<feature type="chain" id="PRO_5012452815" description="Mid2 domain-containing protein" evidence="2">
    <location>
        <begin position="16"/>
        <end position="215"/>
    </location>
</feature>
<reference evidence="4" key="4">
    <citation type="submission" date="2024-02" db="EMBL/GenBank/DDBJ databases">
        <title>Comparative genomics of Cryptococcus and Kwoniella reveals pathogenesis evolution and contrasting modes of karyotype evolution via chromosome fusion or intercentromeric recombination.</title>
        <authorList>
            <person name="Coelho M.A."/>
            <person name="David-Palma M."/>
            <person name="Shea T."/>
            <person name="Bowers K."/>
            <person name="McGinley-Smith S."/>
            <person name="Mohammad A.W."/>
            <person name="Gnirke A."/>
            <person name="Yurkov A.M."/>
            <person name="Nowrousian M."/>
            <person name="Sun S."/>
            <person name="Cuomo C.A."/>
            <person name="Heitman J."/>
        </authorList>
    </citation>
    <scope>NUCLEOTIDE SEQUENCE</scope>
    <source>
        <strain evidence="4">CBS 10737</strain>
    </source>
</reference>
<dbReference type="RefSeq" id="XP_019013859.1">
    <property type="nucleotide sequence ID" value="XM_019153698.1"/>
</dbReference>
<sequence>MRLIVLFSLFPLTLSIPQPQISSLPALENLEILHHSNDIQKRSLISRDDEFVGTSIVGEKDTSTLTSLIVFHSDLSPTQTSSSISTSTSTATTSEKEKDQIVSPFYPSNNEDNDDEEEQEEKGNNTSIQSLNQGQTVAFNPTPTTTLTFLSNSLASITETTKNVNSTGTQSAVVAAAASNGSSSNSISGSTREAILKFGTIWSFGILGLTVIYLV</sequence>
<accession>A0A1B9IBA0</accession>
<gene>
    <name evidence="3" type="ORF">I206_01933</name>
    <name evidence="4" type="ORF">I206_103063</name>
</gene>
<dbReference type="EMBL" id="CP144522">
    <property type="protein sequence ID" value="WWC69127.1"/>
    <property type="molecule type" value="Genomic_DNA"/>
</dbReference>
<evidence type="ECO:0000313" key="5">
    <source>
        <dbReference type="Proteomes" id="UP000094020"/>
    </source>
</evidence>
<evidence type="ECO:0000256" key="1">
    <source>
        <dbReference type="SAM" id="MobiDB-lite"/>
    </source>
</evidence>
<organism evidence="3">
    <name type="scientific">Kwoniella pini CBS 10737</name>
    <dbReference type="NCBI Taxonomy" id="1296096"/>
    <lineage>
        <taxon>Eukaryota</taxon>
        <taxon>Fungi</taxon>
        <taxon>Dikarya</taxon>
        <taxon>Basidiomycota</taxon>
        <taxon>Agaricomycotina</taxon>
        <taxon>Tremellomycetes</taxon>
        <taxon>Tremellales</taxon>
        <taxon>Cryptococcaceae</taxon>
        <taxon>Kwoniella</taxon>
    </lineage>
</organism>
<proteinExistence type="predicted"/>
<dbReference type="AlphaFoldDB" id="A0A1B9IBA0"/>
<feature type="compositionally biased region" description="Low complexity" evidence="1">
    <location>
        <begin position="77"/>
        <end position="93"/>
    </location>
</feature>
<dbReference type="EMBL" id="KI894008">
    <property type="protein sequence ID" value="OCF52640.1"/>
    <property type="molecule type" value="Genomic_DNA"/>
</dbReference>
<reference evidence="3" key="3">
    <citation type="submission" date="2016-07" db="EMBL/GenBank/DDBJ databases">
        <title>Evolution of pathogenesis and genome organization in the Tremellales.</title>
        <authorList>
            <person name="Cuomo C."/>
            <person name="Litvintseva A."/>
            <person name="Heitman J."/>
            <person name="Chen Y."/>
            <person name="Sun S."/>
            <person name="Springer D."/>
            <person name="Dromer F."/>
            <person name="Young S."/>
            <person name="Zeng Q."/>
            <person name="Chapman S."/>
            <person name="Gujja S."/>
            <person name="Saif S."/>
            <person name="Birren B."/>
        </authorList>
    </citation>
    <scope>NUCLEOTIDE SEQUENCE</scope>
    <source>
        <strain evidence="3">CBS 10737</strain>
    </source>
</reference>
<evidence type="ECO:0000313" key="3">
    <source>
        <dbReference type="EMBL" id="OCF52640.1"/>
    </source>
</evidence>
<feature type="compositionally biased region" description="Acidic residues" evidence="1">
    <location>
        <begin position="111"/>
        <end position="120"/>
    </location>
</feature>
<reference evidence="4" key="2">
    <citation type="submission" date="2013-07" db="EMBL/GenBank/DDBJ databases">
        <authorList>
            <consortium name="The Broad Institute Genome Sequencing Platform"/>
            <person name="Cuomo C."/>
            <person name="Litvintseva A."/>
            <person name="Chen Y."/>
            <person name="Heitman J."/>
            <person name="Sun S."/>
            <person name="Springer D."/>
            <person name="Dromer F."/>
            <person name="Young S.K."/>
            <person name="Zeng Q."/>
            <person name="Gargeya S."/>
            <person name="Fitzgerald M."/>
            <person name="Abouelleil A."/>
            <person name="Alvarado L."/>
            <person name="Berlin A.M."/>
            <person name="Chapman S.B."/>
            <person name="Dewar J."/>
            <person name="Goldberg J."/>
            <person name="Griggs A."/>
            <person name="Gujja S."/>
            <person name="Hansen M."/>
            <person name="Howarth C."/>
            <person name="Imamovic A."/>
            <person name="Larimer J."/>
            <person name="McCowan C."/>
            <person name="Murphy C."/>
            <person name="Pearson M."/>
            <person name="Priest M."/>
            <person name="Roberts A."/>
            <person name="Saif S."/>
            <person name="Shea T."/>
            <person name="Sykes S."/>
            <person name="Wortman J."/>
            <person name="Nusbaum C."/>
            <person name="Birren B."/>
        </authorList>
    </citation>
    <scope>NUCLEOTIDE SEQUENCE</scope>
    <source>
        <strain evidence="4">CBS 10737</strain>
    </source>
</reference>
<dbReference type="GeneID" id="30170302"/>
<dbReference type="Proteomes" id="UP000094020">
    <property type="component" value="Chromosome 4"/>
</dbReference>
<protein>
    <recommendedName>
        <fullName evidence="6">Mid2 domain-containing protein</fullName>
    </recommendedName>
</protein>
<keyword evidence="5" id="KW-1185">Reference proteome</keyword>
<reference evidence="3" key="1">
    <citation type="submission" date="2013-07" db="EMBL/GenBank/DDBJ databases">
        <title>The Genome Sequence of Cryptococcus pinus CBS10737.</title>
        <authorList>
            <consortium name="The Broad Institute Genome Sequencing Platform"/>
            <person name="Cuomo C."/>
            <person name="Litvintseva A."/>
            <person name="Chen Y."/>
            <person name="Heitman J."/>
            <person name="Sun S."/>
            <person name="Springer D."/>
            <person name="Dromer F."/>
            <person name="Young S.K."/>
            <person name="Zeng Q."/>
            <person name="Gargeya S."/>
            <person name="Fitzgerald M."/>
            <person name="Abouelleil A."/>
            <person name="Alvarado L."/>
            <person name="Berlin A.M."/>
            <person name="Chapman S.B."/>
            <person name="Dewar J."/>
            <person name="Goldberg J."/>
            <person name="Griggs A."/>
            <person name="Gujja S."/>
            <person name="Hansen M."/>
            <person name="Howarth C."/>
            <person name="Imamovic A."/>
            <person name="Larimer J."/>
            <person name="McCowan C."/>
            <person name="Murphy C."/>
            <person name="Pearson M."/>
            <person name="Priest M."/>
            <person name="Roberts A."/>
            <person name="Saif S."/>
            <person name="Shea T."/>
            <person name="Sykes S."/>
            <person name="Wortman J."/>
            <person name="Nusbaum C."/>
            <person name="Birren B."/>
        </authorList>
    </citation>
    <scope>NUCLEOTIDE SEQUENCE [LARGE SCALE GENOMIC DNA]</scope>
    <source>
        <strain evidence="3">CBS 10737</strain>
    </source>
</reference>
<feature type="region of interest" description="Disordered" evidence="1">
    <location>
        <begin position="77"/>
        <end position="125"/>
    </location>
</feature>
<feature type="signal peptide" evidence="2">
    <location>
        <begin position="1"/>
        <end position="15"/>
    </location>
</feature>
<name>A0A1B9IBA0_9TREE</name>